<proteinExistence type="predicted"/>
<organism evidence="1 2">
    <name type="scientific">Dermacentor silvarum</name>
    <name type="common">Tick</name>
    <dbReference type="NCBI Taxonomy" id="543639"/>
    <lineage>
        <taxon>Eukaryota</taxon>
        <taxon>Metazoa</taxon>
        <taxon>Ecdysozoa</taxon>
        <taxon>Arthropoda</taxon>
        <taxon>Chelicerata</taxon>
        <taxon>Arachnida</taxon>
        <taxon>Acari</taxon>
        <taxon>Parasitiformes</taxon>
        <taxon>Ixodida</taxon>
        <taxon>Ixodoidea</taxon>
        <taxon>Ixodidae</taxon>
        <taxon>Rhipicephalinae</taxon>
        <taxon>Dermacentor</taxon>
    </lineage>
</organism>
<comment type="caution">
    <text evidence="1">The sequence shown here is derived from an EMBL/GenBank/DDBJ whole genome shotgun (WGS) entry which is preliminary data.</text>
</comment>
<gene>
    <name evidence="1" type="ORF">HPB49_021242</name>
</gene>
<reference evidence="1" key="1">
    <citation type="submission" date="2020-05" db="EMBL/GenBank/DDBJ databases">
        <title>Large-scale comparative analyses of tick genomes elucidate their genetic diversity and vector capacities.</title>
        <authorList>
            <person name="Jia N."/>
            <person name="Wang J."/>
            <person name="Shi W."/>
            <person name="Du L."/>
            <person name="Sun Y."/>
            <person name="Zhan W."/>
            <person name="Jiang J."/>
            <person name="Wang Q."/>
            <person name="Zhang B."/>
            <person name="Ji P."/>
            <person name="Sakyi L.B."/>
            <person name="Cui X."/>
            <person name="Yuan T."/>
            <person name="Jiang B."/>
            <person name="Yang W."/>
            <person name="Lam T.T.-Y."/>
            <person name="Chang Q."/>
            <person name="Ding S."/>
            <person name="Wang X."/>
            <person name="Zhu J."/>
            <person name="Ruan X."/>
            <person name="Zhao L."/>
            <person name="Wei J."/>
            <person name="Que T."/>
            <person name="Du C."/>
            <person name="Cheng J."/>
            <person name="Dai P."/>
            <person name="Han X."/>
            <person name="Huang E."/>
            <person name="Gao Y."/>
            <person name="Liu J."/>
            <person name="Shao H."/>
            <person name="Ye R."/>
            <person name="Li L."/>
            <person name="Wei W."/>
            <person name="Wang X."/>
            <person name="Wang C."/>
            <person name="Yang T."/>
            <person name="Huo Q."/>
            <person name="Li W."/>
            <person name="Guo W."/>
            <person name="Chen H."/>
            <person name="Zhou L."/>
            <person name="Ni X."/>
            <person name="Tian J."/>
            <person name="Zhou Y."/>
            <person name="Sheng Y."/>
            <person name="Liu T."/>
            <person name="Pan Y."/>
            <person name="Xia L."/>
            <person name="Li J."/>
            <person name="Zhao F."/>
            <person name="Cao W."/>
        </authorList>
    </citation>
    <scope>NUCLEOTIDE SEQUENCE</scope>
    <source>
        <strain evidence="1">Dsil-2018</strain>
    </source>
</reference>
<keyword evidence="2" id="KW-1185">Reference proteome</keyword>
<sequence length="188" mass="19188">MEPEVQARLSLPVVLAHSEGLYVIIAVLGVSILGCACVLTYSLGNYGKMKKNAEEVRNYIAHLTTKAAVDEHSGDKRTAAAGGVGTIDVRSVTTEIPVPVASANGSRVDAGPSLGAGRNSSDFASVVRSVSNRFVVAAKQEESVAAVVDLQHWKAMTAGYGSGDGSSSSGVAATAHESATTTAATNVL</sequence>
<dbReference type="EMBL" id="CM023476">
    <property type="protein sequence ID" value="KAH7942144.1"/>
    <property type="molecule type" value="Genomic_DNA"/>
</dbReference>
<name>A0ACB8CHE5_DERSI</name>
<protein>
    <submittedName>
        <fullName evidence="1">Uncharacterized protein</fullName>
    </submittedName>
</protein>
<evidence type="ECO:0000313" key="2">
    <source>
        <dbReference type="Proteomes" id="UP000821865"/>
    </source>
</evidence>
<evidence type="ECO:0000313" key="1">
    <source>
        <dbReference type="EMBL" id="KAH7942144.1"/>
    </source>
</evidence>
<accession>A0ACB8CHE5</accession>
<dbReference type="Proteomes" id="UP000821865">
    <property type="component" value="Chromosome 7"/>
</dbReference>